<feature type="region of interest" description="Disordered" evidence="1">
    <location>
        <begin position="707"/>
        <end position="751"/>
    </location>
</feature>
<reference evidence="3 4" key="1">
    <citation type="submission" date="2019-04" db="EMBL/GenBank/DDBJ databases">
        <title>Friends and foes A comparative genomics study of 23 Aspergillus species from section Flavi.</title>
        <authorList>
            <consortium name="DOE Joint Genome Institute"/>
            <person name="Kjaerbolling I."/>
            <person name="Vesth T."/>
            <person name="Frisvad J.C."/>
            <person name="Nybo J.L."/>
            <person name="Theobald S."/>
            <person name="Kildgaard S."/>
            <person name="Isbrandt T."/>
            <person name="Kuo A."/>
            <person name="Sato A."/>
            <person name="Lyhne E.K."/>
            <person name="Kogle M.E."/>
            <person name="Wiebenga A."/>
            <person name="Kun R.S."/>
            <person name="Lubbers R.J."/>
            <person name="Makela M.R."/>
            <person name="Barry K."/>
            <person name="Chovatia M."/>
            <person name="Clum A."/>
            <person name="Daum C."/>
            <person name="Haridas S."/>
            <person name="He G."/>
            <person name="LaButti K."/>
            <person name="Lipzen A."/>
            <person name="Mondo S."/>
            <person name="Riley R."/>
            <person name="Salamov A."/>
            <person name="Simmons B.A."/>
            <person name="Magnuson J.K."/>
            <person name="Henrissat B."/>
            <person name="Mortensen U.H."/>
            <person name="Larsen T.O."/>
            <person name="Devries R.P."/>
            <person name="Grigoriev I.V."/>
            <person name="Machida M."/>
            <person name="Baker S.E."/>
            <person name="Andersen M.R."/>
        </authorList>
    </citation>
    <scope>NUCLEOTIDE SEQUENCE [LARGE SCALE GENOMIC DNA]</scope>
    <source>
        <strain evidence="3 4">CBS 151.66</strain>
    </source>
</reference>
<dbReference type="AlphaFoldDB" id="A0A5N5X2M7"/>
<dbReference type="PANTHER" id="PTHR38113:SF1">
    <property type="entry name" value="DUF2293 DOMAIN-CONTAINING PROTEIN"/>
    <property type="match status" value="1"/>
</dbReference>
<feature type="compositionally biased region" description="Basic and acidic residues" evidence="1">
    <location>
        <begin position="453"/>
        <end position="464"/>
    </location>
</feature>
<dbReference type="OrthoDB" id="5288828at2759"/>
<dbReference type="Pfam" id="PF10056">
    <property type="entry name" value="DUF2293"/>
    <property type="match status" value="1"/>
</dbReference>
<feature type="region of interest" description="Disordered" evidence="1">
    <location>
        <begin position="656"/>
        <end position="680"/>
    </location>
</feature>
<gene>
    <name evidence="3" type="ORF">BDV29DRAFT_172630</name>
</gene>
<evidence type="ECO:0000313" key="3">
    <source>
        <dbReference type="EMBL" id="KAB8075053.1"/>
    </source>
</evidence>
<feature type="compositionally biased region" description="Polar residues" evidence="1">
    <location>
        <begin position="639"/>
        <end position="651"/>
    </location>
</feature>
<evidence type="ECO:0000256" key="1">
    <source>
        <dbReference type="SAM" id="MobiDB-lite"/>
    </source>
</evidence>
<feature type="domain" description="DUF2293" evidence="2">
    <location>
        <begin position="160"/>
        <end position="242"/>
    </location>
</feature>
<organism evidence="3 4">
    <name type="scientific">Aspergillus leporis</name>
    <dbReference type="NCBI Taxonomy" id="41062"/>
    <lineage>
        <taxon>Eukaryota</taxon>
        <taxon>Fungi</taxon>
        <taxon>Dikarya</taxon>
        <taxon>Ascomycota</taxon>
        <taxon>Pezizomycotina</taxon>
        <taxon>Eurotiomycetes</taxon>
        <taxon>Eurotiomycetidae</taxon>
        <taxon>Eurotiales</taxon>
        <taxon>Aspergillaceae</taxon>
        <taxon>Aspergillus</taxon>
        <taxon>Aspergillus subgen. Circumdati</taxon>
    </lineage>
</organism>
<dbReference type="InterPro" id="IPR018744">
    <property type="entry name" value="DUF2293"/>
</dbReference>
<sequence>MARVFQRPASALARRAPSRAVQRTTRRHKVIMESVTQEKKKLWSVISFEAKAPPGYTFIPAGNPQLTSACKELCRKDGLKVFAVTTTPHMNTHNLSQHVHRIGYHFPSAIVATACMDLGLYLTPTGKAMPFQGIGDTGSRRCTSSDVSQTTINTEARDVLKDLFPNIPDNDLNQIIKTAFQKGQRKVGTAVELPLARRAQLAVVAHIRHVYTDYDRLLKTTSFHEARSLVEEPTLARLVEWRGDDENGKTVLEDVFREVIVISDDEDSDIEGDMPQSADRDYSVEIVSSQPLTEVLQMKPINYTKSAHREPHLDISDEEAPPGFRFVRVAPRKAKIDRRGFSRYQAWDRAINRYRNGATKADQRRLFDVSLDHKRPFYAAQQPLQESFEVSREPLPLGAMIHRQTSAAPHGTTSTGLNRSFFDPVIERRPYEVYPAIRSPRQRDVVHEVVPMERDPEPQRDKRTFQQSDSPNAPVFVSGPKKVLGISGEQRGHHRTSGPLHSRTSVNPQDRALPSIESPLITETRLPDSGPLDHLARRMSGGLTIRSVTPQRLPQKTSHSVIEDRTHGQLPKRRRVAYYEPVNLDRGHSPMASTANLADAFTGERYIPSGYPPGQSSAQDDIRIRRRYLAPMDPDHQSKPQSGEFQSTSLSSTCFNLEPGHSYSTKPDTLGQPPSRNQPLEIYGQQMSSKHSHPLLEARITAFSNNDYDRAAPPRSSNSRGQRICFPSHCSDDSMRPLDNPESYRSTGANTDDHIFMPHGVIQRRRHYADDFVRTIDSRDTIPMEYSLQHRRTDCARKPVIQSTYVRLPQDPYKHTVSGSISSSLPPVQGPPDARLRPVAHGYTVVDKLGMGYQDAMFVESAPAVGCYEGRFQSSPNSSRRVYEYQQDMQGKQEEEAHPTMRRVKQSQPRYSMPEDRTVFIVD</sequence>
<feature type="region of interest" description="Disordered" evidence="1">
    <location>
        <begin position="887"/>
        <end position="917"/>
    </location>
</feature>
<dbReference type="EMBL" id="ML732200">
    <property type="protein sequence ID" value="KAB8075053.1"/>
    <property type="molecule type" value="Genomic_DNA"/>
</dbReference>
<name>A0A5N5X2M7_9EURO</name>
<feature type="compositionally biased region" description="Polar residues" evidence="1">
    <location>
        <begin position="550"/>
        <end position="560"/>
    </location>
</feature>
<feature type="region of interest" description="Disordered" evidence="1">
    <location>
        <begin position="632"/>
        <end position="651"/>
    </location>
</feature>
<evidence type="ECO:0000259" key="2">
    <source>
        <dbReference type="Pfam" id="PF10056"/>
    </source>
</evidence>
<feature type="compositionally biased region" description="Polar residues" evidence="1">
    <location>
        <begin position="662"/>
        <end position="678"/>
    </location>
</feature>
<proteinExistence type="predicted"/>
<feature type="region of interest" description="Disordered" evidence="1">
    <location>
        <begin position="550"/>
        <end position="569"/>
    </location>
</feature>
<feature type="region of interest" description="Disordered" evidence="1">
    <location>
        <begin position="453"/>
        <end position="511"/>
    </location>
</feature>
<evidence type="ECO:0000313" key="4">
    <source>
        <dbReference type="Proteomes" id="UP000326565"/>
    </source>
</evidence>
<protein>
    <recommendedName>
        <fullName evidence="2">DUF2293 domain-containing protein</fullName>
    </recommendedName>
</protein>
<dbReference type="PANTHER" id="PTHR38113">
    <property type="match status" value="1"/>
</dbReference>
<dbReference type="Proteomes" id="UP000326565">
    <property type="component" value="Unassembled WGS sequence"/>
</dbReference>
<accession>A0A5N5X2M7</accession>
<keyword evidence="4" id="KW-1185">Reference proteome</keyword>